<dbReference type="WBParaSite" id="nRc.2.0.1.t28530-RA">
    <property type="protein sequence ID" value="nRc.2.0.1.t28530-RA"/>
    <property type="gene ID" value="nRc.2.0.1.g28530"/>
</dbReference>
<evidence type="ECO:0000313" key="2">
    <source>
        <dbReference type="WBParaSite" id="nRc.2.0.1.t28530-RA"/>
    </source>
</evidence>
<accession>A0A915JQP6</accession>
<proteinExistence type="predicted"/>
<keyword evidence="1" id="KW-1185">Reference proteome</keyword>
<dbReference type="Proteomes" id="UP000887565">
    <property type="component" value="Unplaced"/>
</dbReference>
<evidence type="ECO:0000313" key="1">
    <source>
        <dbReference type="Proteomes" id="UP000887565"/>
    </source>
</evidence>
<protein>
    <submittedName>
        <fullName evidence="2">Uncharacterized protein</fullName>
    </submittedName>
</protein>
<dbReference type="AlphaFoldDB" id="A0A915JQP6"/>
<reference evidence="2" key="1">
    <citation type="submission" date="2022-11" db="UniProtKB">
        <authorList>
            <consortium name="WormBaseParasite"/>
        </authorList>
    </citation>
    <scope>IDENTIFICATION</scope>
</reference>
<organism evidence="1 2">
    <name type="scientific">Romanomermis culicivorax</name>
    <name type="common">Nematode worm</name>
    <dbReference type="NCBI Taxonomy" id="13658"/>
    <lineage>
        <taxon>Eukaryota</taxon>
        <taxon>Metazoa</taxon>
        <taxon>Ecdysozoa</taxon>
        <taxon>Nematoda</taxon>
        <taxon>Enoplea</taxon>
        <taxon>Dorylaimia</taxon>
        <taxon>Mermithida</taxon>
        <taxon>Mermithoidea</taxon>
        <taxon>Mermithidae</taxon>
        <taxon>Romanomermis</taxon>
    </lineage>
</organism>
<name>A0A915JQP6_ROMCU</name>
<sequence>MHRNTSKLSNIVFRPKLPNKQTRRQYTMKNRRENPIIDTGWFRFTSILTAKSAFSEFVFIAEQIS</sequence>